<dbReference type="Gene3D" id="3.40.50.360">
    <property type="match status" value="1"/>
</dbReference>
<dbReference type="InterPro" id="IPR046980">
    <property type="entry name" value="KefG/KefF"/>
</dbReference>
<dbReference type="GO" id="GO:0010181">
    <property type="term" value="F:FMN binding"/>
    <property type="evidence" value="ECO:0007669"/>
    <property type="project" value="TreeGrafter"/>
</dbReference>
<dbReference type="Pfam" id="PF02525">
    <property type="entry name" value="Flavodoxin_2"/>
    <property type="match status" value="1"/>
</dbReference>
<accession>A0A7X8SJT6</accession>
<organism evidence="3 4">
    <name type="scientific">Flammeovirga agarivorans</name>
    <dbReference type="NCBI Taxonomy" id="2726742"/>
    <lineage>
        <taxon>Bacteria</taxon>
        <taxon>Pseudomonadati</taxon>
        <taxon>Bacteroidota</taxon>
        <taxon>Cytophagia</taxon>
        <taxon>Cytophagales</taxon>
        <taxon>Flammeovirgaceae</taxon>
        <taxon>Flammeovirga</taxon>
    </lineage>
</organism>
<keyword evidence="4" id="KW-1185">Reference proteome</keyword>
<gene>
    <name evidence="3" type="ORF">HGP29_09460</name>
</gene>
<evidence type="ECO:0000256" key="1">
    <source>
        <dbReference type="ARBA" id="ARBA00023002"/>
    </source>
</evidence>
<dbReference type="AlphaFoldDB" id="A0A7X8SJT6"/>
<protein>
    <submittedName>
        <fullName evidence="3">NAD(P)H-dependent oxidoreductase</fullName>
    </submittedName>
</protein>
<evidence type="ECO:0000313" key="4">
    <source>
        <dbReference type="Proteomes" id="UP000585050"/>
    </source>
</evidence>
<evidence type="ECO:0000313" key="3">
    <source>
        <dbReference type="EMBL" id="NLR91432.1"/>
    </source>
</evidence>
<dbReference type="InterPro" id="IPR003680">
    <property type="entry name" value="Flavodoxin_fold"/>
</dbReference>
<dbReference type="PANTHER" id="PTHR47307:SF1">
    <property type="entry name" value="GLUTATHIONE-REGULATED POTASSIUM-EFFLUX SYSTEM ANCILLARY PROTEIN KEFG"/>
    <property type="match status" value="1"/>
</dbReference>
<dbReference type="EMBL" id="JABAIL010000003">
    <property type="protein sequence ID" value="NLR91432.1"/>
    <property type="molecule type" value="Genomic_DNA"/>
</dbReference>
<dbReference type="GO" id="GO:0009055">
    <property type="term" value="F:electron transfer activity"/>
    <property type="evidence" value="ECO:0007669"/>
    <property type="project" value="TreeGrafter"/>
</dbReference>
<dbReference type="PANTHER" id="PTHR47307">
    <property type="entry name" value="GLUTATHIONE-REGULATED POTASSIUM-EFFLUX SYSTEM ANCILLARY PROTEIN KEFG"/>
    <property type="match status" value="1"/>
</dbReference>
<dbReference type="GO" id="GO:0003955">
    <property type="term" value="F:NAD(P)H dehydrogenase (quinone) activity"/>
    <property type="evidence" value="ECO:0007669"/>
    <property type="project" value="TreeGrafter"/>
</dbReference>
<reference evidence="3 4" key="1">
    <citation type="submission" date="2020-04" db="EMBL/GenBank/DDBJ databases">
        <title>Flammeovirga sp. SR4, a novel species isolated from seawater.</title>
        <authorList>
            <person name="Wang X."/>
        </authorList>
    </citation>
    <scope>NUCLEOTIDE SEQUENCE [LARGE SCALE GENOMIC DNA]</scope>
    <source>
        <strain evidence="3 4">SR4</strain>
    </source>
</reference>
<evidence type="ECO:0000259" key="2">
    <source>
        <dbReference type="Pfam" id="PF02525"/>
    </source>
</evidence>
<name>A0A7X8SJT6_9BACT</name>
<comment type="caution">
    <text evidence="3">The sequence shown here is derived from an EMBL/GenBank/DDBJ whole genome shotgun (WGS) entry which is preliminary data.</text>
</comment>
<keyword evidence="1" id="KW-0560">Oxidoreductase</keyword>
<dbReference type="SUPFAM" id="SSF52218">
    <property type="entry name" value="Flavoproteins"/>
    <property type="match status" value="1"/>
</dbReference>
<proteinExistence type="predicted"/>
<sequence length="313" mass="36323">MMKTLMILAHPRLEKSVANKRIADEIKNKIDDVEVRDIFSLYPDYKIDVEAEQQALINADTIIFQYPFWWYNMPAILKAWFDEVFDFNFAYGPEGNKLKGKNFQLSFTVGGPAEAYTPTGYNHFRIEELTKPMEQTAYMAQMNFLKPIYEHGMVYVPNVYNTQEAVEARADQQLERIISVIDGFKNETPEVQITAFVKDWFAHFDQLAEDGYFTHSLDKDAQLVFPEGEFIGHQGFSEWYSAIKKEIKPDNQHIIESISITPNNEYFNVDLAVKLKAEKYSGEALQLNVKEKWKVEITKEGNVKIHTYKVKAV</sequence>
<dbReference type="InterPro" id="IPR029039">
    <property type="entry name" value="Flavoprotein-like_sf"/>
</dbReference>
<dbReference type="Proteomes" id="UP000585050">
    <property type="component" value="Unassembled WGS sequence"/>
</dbReference>
<feature type="domain" description="Flavodoxin-like fold" evidence="2">
    <location>
        <begin position="2"/>
        <end position="171"/>
    </location>
</feature>